<dbReference type="SUPFAM" id="SSF47954">
    <property type="entry name" value="Cyclin-like"/>
    <property type="match status" value="2"/>
</dbReference>
<dbReference type="InterPro" id="IPR036915">
    <property type="entry name" value="Cyclin-like_sf"/>
</dbReference>
<dbReference type="InterPro" id="IPR032447">
    <property type="entry name" value="Cyclin-A_N"/>
</dbReference>
<evidence type="ECO:0000313" key="11">
    <source>
        <dbReference type="Proteomes" id="UP000639338"/>
    </source>
</evidence>
<dbReference type="FunFam" id="1.10.472.10:FF:000001">
    <property type="entry name" value="G2/mitotic-specific cyclin"/>
    <property type="match status" value="1"/>
</dbReference>
<evidence type="ECO:0000256" key="2">
    <source>
        <dbReference type="ARBA" id="ARBA00022618"/>
    </source>
</evidence>
<comment type="similarity">
    <text evidence="1">Belongs to the cyclin family. Cyclin AB subfamily.</text>
</comment>
<comment type="caution">
    <text evidence="10">The sequence shown here is derived from an EMBL/GenBank/DDBJ whole genome shotgun (WGS) entry which is preliminary data.</text>
</comment>
<evidence type="ECO:0000256" key="5">
    <source>
        <dbReference type="ARBA" id="ARBA00023306"/>
    </source>
</evidence>
<dbReference type="GO" id="GO:0051301">
    <property type="term" value="P:cell division"/>
    <property type="evidence" value="ECO:0007669"/>
    <property type="project" value="UniProtKB-KW"/>
</dbReference>
<evidence type="ECO:0000259" key="9">
    <source>
        <dbReference type="SMART" id="SM01332"/>
    </source>
</evidence>
<dbReference type="CDD" id="cd20504">
    <property type="entry name" value="CYCLIN_CCNA_rpt1"/>
    <property type="match status" value="1"/>
</dbReference>
<dbReference type="AlphaFoldDB" id="A0A834Y6Y9"/>
<keyword evidence="3" id="KW-0498">Mitosis</keyword>
<evidence type="ECO:0000256" key="6">
    <source>
        <dbReference type="RuleBase" id="RU000383"/>
    </source>
</evidence>
<dbReference type="EMBL" id="JACMRX010000001">
    <property type="protein sequence ID" value="KAF7997852.1"/>
    <property type="molecule type" value="Genomic_DNA"/>
</dbReference>
<dbReference type="PANTHER" id="PTHR10177">
    <property type="entry name" value="CYCLINS"/>
    <property type="match status" value="1"/>
</dbReference>
<dbReference type="InterPro" id="IPR048258">
    <property type="entry name" value="Cyclins_cyclin-box"/>
</dbReference>
<feature type="compositionally biased region" description="Basic and acidic residues" evidence="7">
    <location>
        <begin position="1"/>
        <end position="31"/>
    </location>
</feature>
<reference evidence="10 11" key="1">
    <citation type="submission" date="2020-08" db="EMBL/GenBank/DDBJ databases">
        <title>Aphidius gifuensis genome sequencing and assembly.</title>
        <authorList>
            <person name="Du Z."/>
        </authorList>
    </citation>
    <scope>NUCLEOTIDE SEQUENCE [LARGE SCALE GENOMIC DNA]</scope>
    <source>
        <strain evidence="10">YNYX2018</strain>
        <tissue evidence="10">Adults</tissue>
    </source>
</reference>
<feature type="region of interest" description="Disordered" evidence="7">
    <location>
        <begin position="1"/>
        <end position="35"/>
    </location>
</feature>
<dbReference type="Pfam" id="PF00134">
    <property type="entry name" value="Cyclin_N"/>
    <property type="match status" value="1"/>
</dbReference>
<gene>
    <name evidence="10" type="ORF">HCN44_009250</name>
</gene>
<dbReference type="Pfam" id="PF02984">
    <property type="entry name" value="Cyclin_C"/>
    <property type="match status" value="1"/>
</dbReference>
<dbReference type="InterPro" id="IPR006671">
    <property type="entry name" value="Cyclin_N"/>
</dbReference>
<dbReference type="PROSITE" id="PS00292">
    <property type="entry name" value="CYCLINS"/>
    <property type="match status" value="1"/>
</dbReference>
<feature type="domain" description="Cyclin C-terminal" evidence="9">
    <location>
        <begin position="335"/>
        <end position="452"/>
    </location>
</feature>
<dbReference type="Gene3D" id="1.10.472.10">
    <property type="entry name" value="Cyclin-like"/>
    <property type="match status" value="2"/>
</dbReference>
<dbReference type="GO" id="GO:0005634">
    <property type="term" value="C:nucleus"/>
    <property type="evidence" value="ECO:0007669"/>
    <property type="project" value="UniProtKB-ARBA"/>
</dbReference>
<sequence>MATIRVHEDQENRIGDTRRIKDNHGLRDHQGHGLQQQKRAVLGVLQSNCHRNKPEVHSKDEKYPKAKPYVPHPAYDGFKVYDEKTDDTLFRIYEDKLEEETTVVLRESSRDINIKQITEVTIKTDKPILEVNPVSIVPTLRPVLQEIKTNICEDNNYQDDDDDNSPVVSVEKSIDFMDSMKNDMKAKREASKTIINNFYDIEEYRADIFNYLKIAETQHRPKPGYMKKQPDITYSMRAILVDWLVEVAEEYRLHSETLYLAVSYIDRFLSYMSVVRAKLQLVGTAAMFIAAKYEEIYPPDVGEFVYITDDTYSKKQVLRMEHLILRVLSFDLTVPTPLPFLRDYCITNNLSDKILYLAQYLCELSMLEADPYLQYLPSHLAAAAIAVARHTLQEEAWPHELELSSGYSFNQLRQCISYLSKTFSNAPNIQQQAIQDKYKSPKYGHVSLLLPRSTEILSYEDGEESA</sequence>
<dbReference type="InterPro" id="IPR039361">
    <property type="entry name" value="Cyclin"/>
</dbReference>
<feature type="domain" description="Cyclin-like" evidence="8">
    <location>
        <begin position="339"/>
        <end position="421"/>
    </location>
</feature>
<protein>
    <recommendedName>
        <fullName evidence="12">Cyclin A</fullName>
    </recommendedName>
</protein>
<keyword evidence="5" id="KW-0131">Cell cycle</keyword>
<keyword evidence="4 6" id="KW-0195">Cyclin</keyword>
<keyword evidence="11" id="KW-1185">Reference proteome</keyword>
<evidence type="ECO:0000256" key="1">
    <source>
        <dbReference type="ARBA" id="ARBA00006955"/>
    </source>
</evidence>
<evidence type="ECO:0000256" key="4">
    <source>
        <dbReference type="ARBA" id="ARBA00023127"/>
    </source>
</evidence>
<evidence type="ECO:0000259" key="8">
    <source>
        <dbReference type="SMART" id="SM00385"/>
    </source>
</evidence>
<evidence type="ECO:0008006" key="12">
    <source>
        <dbReference type="Google" id="ProtNLM"/>
    </source>
</evidence>
<dbReference type="InterPro" id="IPR013763">
    <property type="entry name" value="Cyclin-like_dom"/>
</dbReference>
<proteinExistence type="inferred from homology"/>
<dbReference type="SMART" id="SM01332">
    <property type="entry name" value="Cyclin_C"/>
    <property type="match status" value="1"/>
</dbReference>
<evidence type="ECO:0000256" key="7">
    <source>
        <dbReference type="SAM" id="MobiDB-lite"/>
    </source>
</evidence>
<evidence type="ECO:0000313" key="10">
    <source>
        <dbReference type="EMBL" id="KAF7997852.1"/>
    </source>
</evidence>
<accession>A0A834Y6Y9</accession>
<dbReference type="GO" id="GO:0000278">
    <property type="term" value="P:mitotic cell cycle"/>
    <property type="evidence" value="ECO:0007669"/>
    <property type="project" value="UniProtKB-ARBA"/>
</dbReference>
<keyword evidence="2" id="KW-0132">Cell division</keyword>
<dbReference type="Proteomes" id="UP000639338">
    <property type="component" value="Unassembled WGS sequence"/>
</dbReference>
<name>A0A834Y6Y9_APHGI</name>
<dbReference type="Pfam" id="PF16500">
    <property type="entry name" value="Cyclin_N2"/>
    <property type="match status" value="1"/>
</dbReference>
<dbReference type="OrthoDB" id="5590282at2759"/>
<organism evidence="10 11">
    <name type="scientific">Aphidius gifuensis</name>
    <name type="common">Parasitoid wasp</name>
    <dbReference type="NCBI Taxonomy" id="684658"/>
    <lineage>
        <taxon>Eukaryota</taxon>
        <taxon>Metazoa</taxon>
        <taxon>Ecdysozoa</taxon>
        <taxon>Arthropoda</taxon>
        <taxon>Hexapoda</taxon>
        <taxon>Insecta</taxon>
        <taxon>Pterygota</taxon>
        <taxon>Neoptera</taxon>
        <taxon>Endopterygota</taxon>
        <taxon>Hymenoptera</taxon>
        <taxon>Apocrita</taxon>
        <taxon>Ichneumonoidea</taxon>
        <taxon>Braconidae</taxon>
        <taxon>Aphidiinae</taxon>
        <taxon>Aphidius</taxon>
    </lineage>
</organism>
<dbReference type="InterPro" id="IPR004367">
    <property type="entry name" value="Cyclin_C-dom"/>
</dbReference>
<evidence type="ECO:0000256" key="3">
    <source>
        <dbReference type="ARBA" id="ARBA00022776"/>
    </source>
</evidence>
<feature type="domain" description="Cyclin-like" evidence="8">
    <location>
        <begin position="242"/>
        <end position="326"/>
    </location>
</feature>
<dbReference type="SMART" id="SM00385">
    <property type="entry name" value="CYCLIN"/>
    <property type="match status" value="2"/>
</dbReference>